<dbReference type="SMART" id="SM00238">
    <property type="entry name" value="BIR"/>
    <property type="match status" value="2"/>
</dbReference>
<evidence type="ECO:0000256" key="10">
    <source>
        <dbReference type="ARBA" id="ARBA00023027"/>
    </source>
</evidence>
<dbReference type="VEuPathDB" id="FungiDB:YALI0_A19624g"/>
<evidence type="ECO:0000313" key="20">
    <source>
        <dbReference type="Proteomes" id="UP000256601"/>
    </source>
</evidence>
<evidence type="ECO:0000313" key="19">
    <source>
        <dbReference type="EMBL" id="RDW28056.1"/>
    </source>
</evidence>
<dbReference type="PROSITE" id="PS50143">
    <property type="entry name" value="BIR_REPEAT_2"/>
    <property type="match status" value="2"/>
</dbReference>
<dbReference type="Pfam" id="PF00653">
    <property type="entry name" value="BIR"/>
    <property type="match status" value="2"/>
</dbReference>
<evidence type="ECO:0000259" key="18">
    <source>
        <dbReference type="PROSITE" id="PS50059"/>
    </source>
</evidence>
<keyword evidence="11 15" id="KW-0697">Rotamase</keyword>
<dbReference type="GO" id="GO:0005524">
    <property type="term" value="F:ATP binding"/>
    <property type="evidence" value="ECO:0007669"/>
    <property type="project" value="UniProtKB-KW"/>
</dbReference>
<keyword evidence="10" id="KW-0520">NAD</keyword>
<dbReference type="SUPFAM" id="SSF54534">
    <property type="entry name" value="FKBP-like"/>
    <property type="match status" value="1"/>
</dbReference>
<dbReference type="GO" id="GO:0005783">
    <property type="term" value="C:endoplasmic reticulum"/>
    <property type="evidence" value="ECO:0007669"/>
    <property type="project" value="TreeGrafter"/>
</dbReference>
<feature type="compositionally biased region" description="Acidic residues" evidence="16">
    <location>
        <begin position="757"/>
        <end position="792"/>
    </location>
</feature>
<dbReference type="PANTHER" id="PTHR45779:SF7">
    <property type="entry name" value="PEPTIDYLPROLYL ISOMERASE"/>
    <property type="match status" value="1"/>
</dbReference>
<name>A0A371CCR2_YARLL</name>
<feature type="signal peptide" evidence="17">
    <location>
        <begin position="1"/>
        <end position="20"/>
    </location>
</feature>
<dbReference type="CDD" id="cd02165">
    <property type="entry name" value="NMNAT"/>
    <property type="match status" value="1"/>
</dbReference>
<comment type="catalytic activity">
    <reaction evidence="14">
        <text>beta-nicotinamide D-ribonucleotide + ATP + H(+) = diphosphate + NAD(+)</text>
        <dbReference type="Rhea" id="RHEA:21360"/>
        <dbReference type="ChEBI" id="CHEBI:14649"/>
        <dbReference type="ChEBI" id="CHEBI:15378"/>
        <dbReference type="ChEBI" id="CHEBI:30616"/>
        <dbReference type="ChEBI" id="CHEBI:33019"/>
        <dbReference type="ChEBI" id="CHEBI:57540"/>
        <dbReference type="EC" id="2.7.7.1"/>
    </reaction>
</comment>
<feature type="domain" description="PPIase FKBP-type" evidence="18">
    <location>
        <begin position="48"/>
        <end position="136"/>
    </location>
</feature>
<comment type="catalytic activity">
    <reaction evidence="1 15">
        <text>[protein]-peptidylproline (omega=180) = [protein]-peptidylproline (omega=0)</text>
        <dbReference type="Rhea" id="RHEA:16237"/>
        <dbReference type="Rhea" id="RHEA-COMP:10747"/>
        <dbReference type="Rhea" id="RHEA-COMP:10748"/>
        <dbReference type="ChEBI" id="CHEBI:83833"/>
        <dbReference type="ChEBI" id="CHEBI:83834"/>
        <dbReference type="EC" id="5.2.1.8"/>
    </reaction>
</comment>
<evidence type="ECO:0000256" key="17">
    <source>
        <dbReference type="SAM" id="SignalP"/>
    </source>
</evidence>
<dbReference type="VEuPathDB" id="FungiDB:YALI0_B10450g"/>
<dbReference type="InterPro" id="IPR001179">
    <property type="entry name" value="PPIase_FKBP_dom"/>
</dbReference>
<dbReference type="InterPro" id="IPR001370">
    <property type="entry name" value="BIR_rpt"/>
</dbReference>
<dbReference type="Gene3D" id="3.40.50.620">
    <property type="entry name" value="HUPs"/>
    <property type="match status" value="1"/>
</dbReference>
<evidence type="ECO:0000256" key="13">
    <source>
        <dbReference type="ARBA" id="ARBA00024206"/>
    </source>
</evidence>
<evidence type="ECO:0000256" key="15">
    <source>
        <dbReference type="PROSITE-ProRule" id="PRU00277"/>
    </source>
</evidence>
<dbReference type="FunFam" id="3.10.50.40:FF:000006">
    <property type="entry name" value="Peptidyl-prolyl cis-trans isomerase"/>
    <property type="match status" value="1"/>
</dbReference>
<feature type="compositionally biased region" description="Basic and acidic residues" evidence="16">
    <location>
        <begin position="877"/>
        <end position="887"/>
    </location>
</feature>
<dbReference type="InterPro" id="IPR005248">
    <property type="entry name" value="NadD/NMNAT"/>
</dbReference>
<dbReference type="AlphaFoldDB" id="A0A371CCR2"/>
<feature type="region of interest" description="Disordered" evidence="16">
    <location>
        <begin position="818"/>
        <end position="899"/>
    </location>
</feature>
<dbReference type="InterPro" id="IPR046357">
    <property type="entry name" value="PPIase_dom_sf"/>
</dbReference>
<keyword evidence="6" id="KW-0808">Transferase</keyword>
<protein>
    <recommendedName>
        <fullName evidence="4 15">peptidylprolyl isomerase</fullName>
        <ecNumber evidence="4 15">5.2.1.8</ecNumber>
    </recommendedName>
</protein>
<accession>A0A371CCR2</accession>
<proteinExistence type="inferred from homology"/>
<comment type="similarity">
    <text evidence="13">Belongs to the FKBP-type PPIase family. FKBP2 subfamily.</text>
</comment>
<dbReference type="VEuPathDB" id="FungiDB:YALI1_A20631g"/>
<evidence type="ECO:0000256" key="8">
    <source>
        <dbReference type="ARBA" id="ARBA00022741"/>
    </source>
</evidence>
<evidence type="ECO:0000256" key="14">
    <source>
        <dbReference type="ARBA" id="ARBA00049001"/>
    </source>
</evidence>
<feature type="region of interest" description="Disordered" evidence="16">
    <location>
        <begin position="577"/>
        <end position="616"/>
    </location>
</feature>
<dbReference type="VEuPathDB" id="FungiDB:YALI1_B14121g"/>
<dbReference type="GO" id="GO:0000309">
    <property type="term" value="F:nicotinamide-nucleotide adenylyltransferase activity"/>
    <property type="evidence" value="ECO:0007669"/>
    <property type="project" value="UniProtKB-EC"/>
</dbReference>
<organism evidence="19 20">
    <name type="scientific">Yarrowia lipolytica</name>
    <name type="common">Candida lipolytica</name>
    <dbReference type="NCBI Taxonomy" id="4952"/>
    <lineage>
        <taxon>Eukaryota</taxon>
        <taxon>Fungi</taxon>
        <taxon>Dikarya</taxon>
        <taxon>Ascomycota</taxon>
        <taxon>Saccharomycotina</taxon>
        <taxon>Dipodascomycetes</taxon>
        <taxon>Dipodascales</taxon>
        <taxon>Dipodascales incertae sedis</taxon>
        <taxon>Yarrowia</taxon>
    </lineage>
</organism>
<dbReference type="SUPFAM" id="SSF52374">
    <property type="entry name" value="Nucleotidylyl transferase"/>
    <property type="match status" value="1"/>
</dbReference>
<dbReference type="Pfam" id="PF00254">
    <property type="entry name" value="FKBP_C"/>
    <property type="match status" value="1"/>
</dbReference>
<evidence type="ECO:0000256" key="6">
    <source>
        <dbReference type="ARBA" id="ARBA00022679"/>
    </source>
</evidence>
<evidence type="ECO:0000256" key="1">
    <source>
        <dbReference type="ARBA" id="ARBA00000971"/>
    </source>
</evidence>
<feature type="compositionally biased region" description="Polar residues" evidence="16">
    <location>
        <begin position="730"/>
        <end position="745"/>
    </location>
</feature>
<feature type="compositionally biased region" description="Basic and acidic residues" evidence="16">
    <location>
        <begin position="677"/>
        <end position="688"/>
    </location>
</feature>
<dbReference type="PROSITE" id="PS50059">
    <property type="entry name" value="FKBP_PPIASE"/>
    <property type="match status" value="1"/>
</dbReference>
<evidence type="ECO:0000256" key="12">
    <source>
        <dbReference type="ARBA" id="ARBA00023235"/>
    </source>
</evidence>
<comment type="pathway">
    <text evidence="3">Cofactor biosynthesis; NAD(+) biosynthesis.</text>
</comment>
<reference evidence="19 20" key="1">
    <citation type="submission" date="2018-07" db="EMBL/GenBank/DDBJ databases">
        <title>Draft Genome Assemblies for Five Robust Yarrowia lipolytica Strains Exhibiting High Lipid Production and Pentose Sugar Utilization and Sugar Alcohol Secretion from Undetoxified Lignocellulosic Biomass Hydrolysates.</title>
        <authorList>
            <consortium name="DOE Joint Genome Institute"/>
            <person name="Walker C."/>
            <person name="Ryu S."/>
            <person name="Na H."/>
            <person name="Zane M."/>
            <person name="LaButti K."/>
            <person name="Lipzen A."/>
            <person name="Haridas S."/>
            <person name="Barry K."/>
            <person name="Grigoriev I.V."/>
            <person name="Quarterman J."/>
            <person name="Slininger P."/>
            <person name="Dien B."/>
            <person name="Trinh C.T."/>
        </authorList>
    </citation>
    <scope>NUCLEOTIDE SEQUENCE [LARGE SCALE GENOMIC DNA]</scope>
    <source>
        <strain evidence="19 20">YB392</strain>
    </source>
</reference>
<dbReference type="EC" id="5.2.1.8" evidence="4 15"/>
<evidence type="ECO:0000256" key="11">
    <source>
        <dbReference type="ARBA" id="ARBA00023110"/>
    </source>
</evidence>
<feature type="compositionally biased region" description="Basic and acidic residues" evidence="16">
    <location>
        <begin position="852"/>
        <end position="870"/>
    </location>
</feature>
<dbReference type="Proteomes" id="UP000256601">
    <property type="component" value="Unassembled WGS sequence"/>
</dbReference>
<evidence type="ECO:0000256" key="2">
    <source>
        <dbReference type="ARBA" id="ARBA00002388"/>
    </source>
</evidence>
<dbReference type="EMBL" id="KZ858956">
    <property type="protein sequence ID" value="RDW28056.1"/>
    <property type="molecule type" value="Genomic_DNA"/>
</dbReference>
<dbReference type="SUPFAM" id="SSF57924">
    <property type="entry name" value="Inhibitor of apoptosis (IAP) repeat"/>
    <property type="match status" value="2"/>
</dbReference>
<keyword evidence="12 15" id="KW-0413">Isomerase</keyword>
<dbReference type="VEuPathDB" id="FungiDB:YALI0_A19646g"/>
<dbReference type="InterPro" id="IPR014729">
    <property type="entry name" value="Rossmann-like_a/b/a_fold"/>
</dbReference>
<feature type="region of interest" description="Disordered" evidence="16">
    <location>
        <begin position="664"/>
        <end position="806"/>
    </location>
</feature>
<dbReference type="VEuPathDB" id="FungiDB:YALI1_A20611g"/>
<dbReference type="UniPathway" id="UPA00253">
    <property type="reaction ID" value="UER00600"/>
</dbReference>
<keyword evidence="7" id="KW-0548">Nucleotidyltransferase</keyword>
<comment type="function">
    <text evidence="2">PPIases accelerate the folding of proteins. It catalyzes the cis-trans isomerization of proline imidic peptide bonds in oligopeptides.</text>
</comment>
<evidence type="ECO:0000256" key="9">
    <source>
        <dbReference type="ARBA" id="ARBA00022840"/>
    </source>
</evidence>
<keyword evidence="9" id="KW-0067">ATP-binding</keyword>
<evidence type="ECO:0000256" key="5">
    <source>
        <dbReference type="ARBA" id="ARBA00022642"/>
    </source>
</evidence>
<keyword evidence="8" id="KW-0547">Nucleotide-binding</keyword>
<keyword evidence="5" id="KW-0662">Pyridine nucleotide biosynthesis</keyword>
<evidence type="ECO:0000256" key="16">
    <source>
        <dbReference type="SAM" id="MobiDB-lite"/>
    </source>
</evidence>
<sequence length="997" mass="113450">MARIIVLIVAFMALIAGVFATEEKLAKLQIGILKKISPEECTQKARKGDTVSVHYTGKLEDGTVFDSSVERGQPIQFPLGTGRVIPGWDQGILGMCVGEKRKLTIPPHLAYGKQGAGRVIPPDSTLIFTTELVSIDNDAEIDDFMRGDERVRLLGDMPRKGSRVVVLDSSFNPPHYAHLELAIILLLLSITNADKKPAPAAFQQRLEMMELFKRSIDAEVVLGLTKEPYFVDKYKVIKRLLASHGLTPHLHFPMGLDTLVRLVDQKYYKEPVSEALKGFFQDCHVHVLTRDDIHFNMKELPEQWQRHIHMSKHSSKTDGVSSSNVRALVKSHKRHHEFERLVPPQILAYITMSKNSNHDRMVAYTERLASFEEARLPRRRKKVQWPHEHPDPEQLAKAGFYFNPRVESPDNVTCFLCECSLDGWELDDCPLKEHLEHSRGCSWATILSKDWQNEKNHDPHCKENIGMRLTTFDNKWPLEKKRGWPTSLKLAEAGFYFAPTVAEEDLVVCAYCDISLDGWERTDDPLHEHERRRPECYFFTSMKKEEATTKKKRRSSKRASKKIEEVADESVVILQQPDNGSVQILSDPEEEPAPQPIRSKKEGRRPSAKTAPKIRQVSVEEELAKLQKEMEEDGDISVALEQKEDVSDFEVDLELSEMAKQADSLVHNFDEGISDFEEPHHNHQHEPTPVRSNKRPSNVFQDDPAPPAKRRKSSVVPSAPVARISLPISEGTNNWEVFSGSSSPAPQEHEVDKGEDGGDDNDDEEDDDDDHEDDEDDGDDEDDEDDEDEDQFVEAKENLTEEDCVVVSPAKPLEKILANDVQAHVEHEVEEPAREEQEKEQVPVQEEEEEEEGKREEPVQEEARSNKTTDTHSTPADSERRDSERRSRAITRSPLAVRNLNQIVTTKSATSTPARSKASQSLQWEPVDCDQVFDVCESSPHKEPDHILDMTITEWYKYQSVEAEKRLMEKCNRMVEVVQREGQRALNHIKALPTVDG</sequence>
<keyword evidence="17" id="KW-0732">Signal</keyword>
<feature type="chain" id="PRO_5016622686" description="peptidylprolyl isomerase" evidence="17">
    <location>
        <begin position="21"/>
        <end position="997"/>
    </location>
</feature>
<evidence type="ECO:0000256" key="7">
    <source>
        <dbReference type="ARBA" id="ARBA00022695"/>
    </source>
</evidence>
<gene>
    <name evidence="19" type="ORF">B0I71DRAFT_172857</name>
</gene>
<dbReference type="Gene3D" id="3.10.50.40">
    <property type="match status" value="1"/>
</dbReference>
<dbReference type="GO" id="GO:0009435">
    <property type="term" value="P:NAD+ biosynthetic process"/>
    <property type="evidence" value="ECO:0007669"/>
    <property type="project" value="UniProtKB-UniPathway"/>
</dbReference>
<evidence type="ECO:0000256" key="4">
    <source>
        <dbReference type="ARBA" id="ARBA00013194"/>
    </source>
</evidence>
<dbReference type="PANTHER" id="PTHR45779">
    <property type="entry name" value="PEPTIDYLPROLYL ISOMERASE"/>
    <property type="match status" value="1"/>
</dbReference>
<feature type="compositionally biased region" description="Basic and acidic residues" evidence="16">
    <location>
        <begin position="747"/>
        <end position="756"/>
    </location>
</feature>
<dbReference type="GO" id="GO:0003755">
    <property type="term" value="F:peptidyl-prolyl cis-trans isomerase activity"/>
    <property type="evidence" value="ECO:0007669"/>
    <property type="project" value="UniProtKB-KW"/>
</dbReference>
<dbReference type="CDD" id="cd00022">
    <property type="entry name" value="BIR"/>
    <property type="match status" value="2"/>
</dbReference>
<feature type="compositionally biased region" description="Basic and acidic residues" evidence="16">
    <location>
        <begin position="823"/>
        <end position="841"/>
    </location>
</feature>
<evidence type="ECO:0000256" key="3">
    <source>
        <dbReference type="ARBA" id="ARBA00004790"/>
    </source>
</evidence>
<dbReference type="InterPro" id="IPR044609">
    <property type="entry name" value="FKBP2/11"/>
</dbReference>
<dbReference type="Gene3D" id="1.10.1170.10">
    <property type="entry name" value="Inhibitor Of Apoptosis Protein (2mihbC-IAP-1), Chain A"/>
    <property type="match status" value="2"/>
</dbReference>